<dbReference type="InterPro" id="IPR004217">
    <property type="entry name" value="Tim10-like"/>
</dbReference>
<keyword evidence="6 8" id="KW-0496">Mitochondrion</keyword>
<dbReference type="InterPro" id="IPR050673">
    <property type="entry name" value="Mito_inner_translocase_sub"/>
</dbReference>
<gene>
    <name evidence="11" type="primary">4576533</name>
    <name evidence="10" type="ORF">AgaP_AGAP007167</name>
</gene>
<keyword evidence="1 8" id="KW-0813">Transport</keyword>
<evidence type="ECO:0000256" key="2">
    <source>
        <dbReference type="ARBA" id="ARBA00022723"/>
    </source>
</evidence>
<dbReference type="GO" id="GO:0046872">
    <property type="term" value="F:metal ion binding"/>
    <property type="evidence" value="ECO:0007669"/>
    <property type="project" value="UniProtKB-KW"/>
</dbReference>
<evidence type="ECO:0000313" key="12">
    <source>
        <dbReference type="Proteomes" id="UP000007062"/>
    </source>
</evidence>
<reference evidence="11" key="6">
    <citation type="submission" date="2021-01" db="UniProtKB">
        <authorList>
            <consortium name="EnsemblMetazoa"/>
        </authorList>
    </citation>
    <scope>IDENTIFICATION</scope>
    <source>
        <strain evidence="11">PEST</strain>
    </source>
</reference>
<evidence type="ECO:0000313" key="11">
    <source>
        <dbReference type="EnsemblMetazoa" id="AGAP007167-PA"/>
    </source>
</evidence>
<dbReference type="EnsemblMetazoa" id="AGAP007167-RA">
    <property type="protein sequence ID" value="AGAP007167-PA"/>
    <property type="gene ID" value="AGAP007167"/>
</dbReference>
<dbReference type="SUPFAM" id="SSF144122">
    <property type="entry name" value="Tim10-like"/>
    <property type="match status" value="1"/>
</dbReference>
<dbReference type="STRING" id="7165.A0NBC3"/>
<evidence type="ECO:0000256" key="3">
    <source>
        <dbReference type="ARBA" id="ARBA00022833"/>
    </source>
</evidence>
<evidence type="ECO:0000256" key="7">
    <source>
        <dbReference type="ARBA" id="ARBA00023157"/>
    </source>
</evidence>
<evidence type="ECO:0000256" key="1">
    <source>
        <dbReference type="ARBA" id="ARBA00022448"/>
    </source>
</evidence>
<comment type="similarity">
    <text evidence="8">Belongs to the small Tim family.</text>
</comment>
<evidence type="ECO:0000256" key="4">
    <source>
        <dbReference type="ARBA" id="ARBA00022927"/>
    </source>
</evidence>
<feature type="domain" description="Tim10-like" evidence="9">
    <location>
        <begin position="6"/>
        <end position="61"/>
    </location>
</feature>
<dbReference type="GO" id="GO:0140318">
    <property type="term" value="F:protein transporter activity"/>
    <property type="evidence" value="ECO:0000318"/>
    <property type="project" value="GO_Central"/>
</dbReference>
<keyword evidence="8" id="KW-0999">Mitochondrion inner membrane</keyword>
<evidence type="ECO:0000256" key="8">
    <source>
        <dbReference type="RuleBase" id="RU367043"/>
    </source>
</evidence>
<dbReference type="GO" id="GO:0015031">
    <property type="term" value="P:protein transport"/>
    <property type="evidence" value="ECO:0007669"/>
    <property type="project" value="UniProtKB-KW"/>
</dbReference>
<dbReference type="Proteomes" id="UP000007062">
    <property type="component" value="Chromosome 2L"/>
</dbReference>
<evidence type="ECO:0000313" key="10">
    <source>
        <dbReference type="EMBL" id="EAU77658.2"/>
    </source>
</evidence>
<reference evidence="10" key="2">
    <citation type="submission" date="2002-03" db="EMBL/GenBank/DDBJ databases">
        <authorList>
            <consortium name="The Anopheles Genome Sequencing Consortium"/>
        </authorList>
    </citation>
    <scope>NUCLEOTIDE SEQUENCE</scope>
    <source>
        <strain evidence="10">PEST</strain>
    </source>
</reference>
<comment type="subcellular location">
    <subcellularLocation>
        <location evidence="8">Mitochondrion inner membrane</location>
        <topology evidence="8">Peripheral membrane protein</topology>
        <orientation evidence="8">Intermembrane side</orientation>
    </subcellularLocation>
</comment>
<comment type="domain">
    <text evidence="8">The twin CX3C motif contains 4 conserved Cys residues that form 2 disulfide bonds in the mitochondrial intermembrane space.</text>
</comment>
<dbReference type="VEuPathDB" id="VectorBase:AGAP007167"/>
<keyword evidence="3" id="KW-0862">Zinc</keyword>
<dbReference type="EMBL" id="AAAB01008807">
    <property type="protein sequence ID" value="EAU77658.2"/>
    <property type="molecule type" value="Genomic_DNA"/>
</dbReference>
<comment type="function">
    <text evidence="8">Mitochondrial intermembrane chaperone that participates in the import and insertion of some multi-pass transmembrane proteins into the mitochondrial inner membrane. Also required for the transfer of beta-barrel precursors from the TOM complex to the sorting and assembly machinery (SAM complex) of the outer membrane. Acts as a chaperone-like protein that protects the hydrophobic precursors from aggregation and guide them through the mitochondrial intermembrane space.</text>
</comment>
<keyword evidence="8" id="KW-0143">Chaperone</keyword>
<dbReference type="Gene3D" id="1.10.287.810">
    <property type="entry name" value="Mitochondrial import inner membrane translocase subunit tim13 like domains"/>
    <property type="match status" value="1"/>
</dbReference>
<sequence length="126" mass="13887">MDYELRNIKDFLQLYNKITDMCFNSCVDNLFGRDLTREEVSCADNCVLKFTNVNQRLLKVYVGVQSDINQRRLAEVETQQAKMVAEAQQQQQQQDQQAAAAAAAAAAVPATPEVATASNSAEPSVA</sequence>
<dbReference type="PANTHER" id="PTHR13172">
    <property type="entry name" value="MITOCHONDRIAL IMPORT INNER MEMBRANE TRANSLOCASE SUBUNIT TIM9B"/>
    <property type="match status" value="1"/>
</dbReference>
<dbReference type="HOGENOM" id="CLU_141397_2_1_1"/>
<reference evidence="10 11" key="3">
    <citation type="journal article" date="2004" name="Trends Parasitol.">
        <title>The Anopheles gambiae genome: an update.</title>
        <authorList>
            <person name="Mongin E."/>
            <person name="Louis C."/>
            <person name="Holt R.A."/>
            <person name="Birney E."/>
            <person name="Collins F.H."/>
        </authorList>
    </citation>
    <scope>NUCLEOTIDE SEQUENCE</scope>
    <source>
        <strain evidence="10 11">PEST</strain>
    </source>
</reference>
<keyword evidence="12" id="KW-1185">Reference proteome</keyword>
<name>A0NBC3_ANOGA</name>
<evidence type="ECO:0000256" key="6">
    <source>
        <dbReference type="ARBA" id="ARBA00023128"/>
    </source>
</evidence>
<dbReference type="GO" id="GO:0045039">
    <property type="term" value="P:protein insertion into mitochondrial inner membrane"/>
    <property type="evidence" value="ECO:0000318"/>
    <property type="project" value="GO_Central"/>
</dbReference>
<keyword evidence="2" id="KW-0479">Metal-binding</keyword>
<protein>
    <recommendedName>
        <fullName evidence="8">Mitochondrial import inner membrane translocase subunit</fullName>
    </recommendedName>
</protein>
<keyword evidence="5 8" id="KW-0811">Translocation</keyword>
<dbReference type="InterPro" id="IPR035427">
    <property type="entry name" value="Tim10-like_dom_sf"/>
</dbReference>
<dbReference type="Pfam" id="PF02953">
    <property type="entry name" value="zf-Tim10_DDP"/>
    <property type="match status" value="1"/>
</dbReference>
<dbReference type="FunFam" id="1.10.287.810:FF:000013">
    <property type="entry name" value="Mitochondrial GE17372"/>
    <property type="match status" value="1"/>
</dbReference>
<keyword evidence="7 8" id="KW-1015">Disulfide bond</keyword>
<dbReference type="eggNOG" id="KOG3479">
    <property type="taxonomic scope" value="Eukaryota"/>
</dbReference>
<organism evidence="10">
    <name type="scientific">Anopheles gambiae</name>
    <name type="common">African malaria mosquito</name>
    <dbReference type="NCBI Taxonomy" id="7165"/>
    <lineage>
        <taxon>Eukaryota</taxon>
        <taxon>Metazoa</taxon>
        <taxon>Ecdysozoa</taxon>
        <taxon>Arthropoda</taxon>
        <taxon>Hexapoda</taxon>
        <taxon>Insecta</taxon>
        <taxon>Pterygota</taxon>
        <taxon>Neoptera</taxon>
        <taxon>Endopterygota</taxon>
        <taxon>Diptera</taxon>
        <taxon>Nematocera</taxon>
        <taxon>Culicoidea</taxon>
        <taxon>Culicidae</taxon>
        <taxon>Anophelinae</taxon>
        <taxon>Anopheles</taxon>
    </lineage>
</organism>
<accession>A0NBC3</accession>
<comment type="subunit">
    <text evidence="8">Heterohexamer.</text>
</comment>
<evidence type="ECO:0000256" key="5">
    <source>
        <dbReference type="ARBA" id="ARBA00023010"/>
    </source>
</evidence>
<dbReference type="PaxDb" id="7165-AGAP007167-PA"/>
<reference evidence="10 12" key="1">
    <citation type="journal article" date="2002" name="Science">
        <title>The genome sequence of the malaria mosquito Anopheles gambiae.</title>
        <authorList>
            <person name="Holt R.A."/>
            <person name="Subramanian G.M."/>
            <person name="Halpern A."/>
            <person name="Sutton G.G."/>
            <person name="Charlab R."/>
            <person name="Nusskern D.R."/>
            <person name="Wincker P."/>
            <person name="Clark A.G."/>
            <person name="Ribeiro J.M."/>
            <person name="Wides R."/>
            <person name="Salzberg S.L."/>
            <person name="Loftus B."/>
            <person name="Yandell M."/>
            <person name="Majoros W.H."/>
            <person name="Rusch D.B."/>
            <person name="Lai Z."/>
            <person name="Kraft C.L."/>
            <person name="Abril J.F."/>
            <person name="Anthouard V."/>
            <person name="Arensburger P."/>
            <person name="Atkinson P.W."/>
            <person name="Baden H."/>
            <person name="de Berardinis V."/>
            <person name="Baldwin D."/>
            <person name="Benes V."/>
            <person name="Biedler J."/>
            <person name="Blass C."/>
            <person name="Bolanos R."/>
            <person name="Boscus D."/>
            <person name="Barnstead M."/>
            <person name="Cai S."/>
            <person name="Center A."/>
            <person name="Chaturverdi K."/>
            <person name="Christophides G.K."/>
            <person name="Chrystal M.A."/>
            <person name="Clamp M."/>
            <person name="Cravchik A."/>
            <person name="Curwen V."/>
            <person name="Dana A."/>
            <person name="Delcher A."/>
            <person name="Dew I."/>
            <person name="Evans C.A."/>
            <person name="Flanigan M."/>
            <person name="Grundschober-Freimoser A."/>
            <person name="Friedli L."/>
            <person name="Gu Z."/>
            <person name="Guan P."/>
            <person name="Guigo R."/>
            <person name="Hillenmeyer M.E."/>
            <person name="Hladun S.L."/>
            <person name="Hogan J.R."/>
            <person name="Hong Y.S."/>
            <person name="Hoover J."/>
            <person name="Jaillon O."/>
            <person name="Ke Z."/>
            <person name="Kodira C."/>
            <person name="Kokoza E."/>
            <person name="Koutsos A."/>
            <person name="Letunic I."/>
            <person name="Levitsky A."/>
            <person name="Liang Y."/>
            <person name="Lin J.J."/>
            <person name="Lobo N.F."/>
            <person name="Lopez J.R."/>
            <person name="Malek J.A."/>
            <person name="McIntosh T.C."/>
            <person name="Meister S."/>
            <person name="Miller J."/>
            <person name="Mobarry C."/>
            <person name="Mongin E."/>
            <person name="Murphy S.D."/>
            <person name="O'Brochta D.A."/>
            <person name="Pfannkoch C."/>
            <person name="Qi R."/>
            <person name="Regier M.A."/>
            <person name="Remington K."/>
            <person name="Shao H."/>
            <person name="Sharakhova M.V."/>
            <person name="Sitter C.D."/>
            <person name="Shetty J."/>
            <person name="Smith T.J."/>
            <person name="Strong R."/>
            <person name="Sun J."/>
            <person name="Thomasova D."/>
            <person name="Ton L.Q."/>
            <person name="Topalis P."/>
            <person name="Tu Z."/>
            <person name="Unger M.F."/>
            <person name="Walenz B."/>
            <person name="Wang A."/>
            <person name="Wang J."/>
            <person name="Wang M."/>
            <person name="Wang X."/>
            <person name="Woodford K.J."/>
            <person name="Wortman J.R."/>
            <person name="Wu M."/>
            <person name="Yao A."/>
            <person name="Zdobnov E.M."/>
            <person name="Zhang H."/>
            <person name="Zhao Q."/>
            <person name="Zhao S."/>
            <person name="Zhu S.C."/>
            <person name="Zhimulev I."/>
            <person name="Coluzzi M."/>
            <person name="della Torre A."/>
            <person name="Roth C.W."/>
            <person name="Louis C."/>
            <person name="Kalush F."/>
            <person name="Mural R.J."/>
            <person name="Myers E.W."/>
            <person name="Adams M.D."/>
            <person name="Smith H.O."/>
            <person name="Broder S."/>
            <person name="Gardner M.J."/>
            <person name="Fraser C.M."/>
            <person name="Birney E."/>
            <person name="Bork P."/>
            <person name="Brey P.T."/>
            <person name="Venter J.C."/>
            <person name="Weissenbach J."/>
            <person name="Kafatos F.C."/>
            <person name="Collins F.H."/>
            <person name="Hoffman S.L."/>
        </authorList>
    </citation>
    <scope>NUCLEOTIDE SEQUENCE [LARGE SCALE GENOMIC DNA]</scope>
    <source>
        <strain evidence="10 12">PEST</strain>
    </source>
</reference>
<dbReference type="KEGG" id="aga:4576533"/>
<dbReference type="FunCoup" id="A0NBC3">
    <property type="interactions" value="387"/>
</dbReference>
<dbReference type="OMA" id="FNRCVDN"/>
<dbReference type="GO" id="GO:0005743">
    <property type="term" value="C:mitochondrial inner membrane"/>
    <property type="evidence" value="ECO:0000318"/>
    <property type="project" value="GO_Central"/>
</dbReference>
<dbReference type="VEuPathDB" id="VectorBase:AGAMI1_014672"/>
<reference evidence="10" key="5">
    <citation type="submission" date="2011-05" db="EMBL/GenBank/DDBJ databases">
        <authorList>
            <consortium name="VectorBase"/>
        </authorList>
    </citation>
    <scope>NUCLEOTIDE SEQUENCE</scope>
    <source>
        <strain evidence="10">PEST</strain>
    </source>
</reference>
<evidence type="ECO:0000259" key="9">
    <source>
        <dbReference type="Pfam" id="PF02953"/>
    </source>
</evidence>
<proteinExistence type="inferred from homology"/>
<dbReference type="AlphaFoldDB" id="A0NBC3"/>
<reference evidence="10" key="4">
    <citation type="journal article" date="2007" name="Genome Biol.">
        <title>Update of the Anopheles gambiae PEST genome assembly.</title>
        <authorList>
            <person name="Sharakhova M.V."/>
            <person name="Hammond M.P."/>
            <person name="Lobo N.F."/>
            <person name="Krzywinski J."/>
            <person name="Unger M.F."/>
            <person name="Hillenmeyer M.E."/>
            <person name="Bruggner R.V."/>
            <person name="Birney E."/>
            <person name="Collins F.H."/>
        </authorList>
    </citation>
    <scope>NUCLEOTIDE SEQUENCE</scope>
    <source>
        <strain evidence="10">PEST</strain>
    </source>
</reference>
<keyword evidence="4 8" id="KW-0653">Protein transport</keyword>
<dbReference type="GO" id="GO:0042719">
    <property type="term" value="C:mitochondrial intermembrane space chaperone complex"/>
    <property type="evidence" value="ECO:0000318"/>
    <property type="project" value="GO_Central"/>
</dbReference>
<keyword evidence="8" id="KW-0472">Membrane</keyword>